<gene>
    <name evidence="5" type="ORF">BMR96_03490</name>
</gene>
<comment type="similarity">
    <text evidence="1">Belongs to the glycosyl hydrolase 13 family.</text>
</comment>
<dbReference type="FunFam" id="3.90.400.10:FF:000002">
    <property type="entry name" value="Sucrose isomerase"/>
    <property type="match status" value="1"/>
</dbReference>
<dbReference type="STRING" id="33968.BMS77_05220"/>
<dbReference type="Gene3D" id="3.20.20.80">
    <property type="entry name" value="Glycosidases"/>
    <property type="match status" value="1"/>
</dbReference>
<dbReference type="GO" id="GO:0009313">
    <property type="term" value="P:oligosaccharide catabolic process"/>
    <property type="evidence" value="ECO:0007669"/>
    <property type="project" value="TreeGrafter"/>
</dbReference>
<organism evidence="5 6">
    <name type="scientific">Leuconostoc pseudomesenteroides</name>
    <dbReference type="NCBI Taxonomy" id="33968"/>
    <lineage>
        <taxon>Bacteria</taxon>
        <taxon>Bacillati</taxon>
        <taxon>Bacillota</taxon>
        <taxon>Bacilli</taxon>
        <taxon>Lactobacillales</taxon>
        <taxon>Lactobacillaceae</taxon>
        <taxon>Leuconostoc</taxon>
    </lineage>
</organism>
<dbReference type="InterPro" id="IPR006047">
    <property type="entry name" value="GH13_cat_dom"/>
</dbReference>
<dbReference type="AlphaFoldDB" id="A0A1X0VET8"/>
<dbReference type="Proteomes" id="UP000192288">
    <property type="component" value="Unassembled WGS sequence"/>
</dbReference>
<dbReference type="SMART" id="SM00642">
    <property type="entry name" value="Aamy"/>
    <property type="match status" value="1"/>
</dbReference>
<keyword evidence="2 5" id="KW-0378">Hydrolase</keyword>
<dbReference type="PANTHER" id="PTHR10357:SF184">
    <property type="entry name" value="OLIGO-1,6-GLUCOSIDASE 1"/>
    <property type="match status" value="1"/>
</dbReference>
<evidence type="ECO:0000259" key="4">
    <source>
        <dbReference type="SMART" id="SM00642"/>
    </source>
</evidence>
<dbReference type="SUPFAM" id="SSF51011">
    <property type="entry name" value="Glycosyl hydrolase domain"/>
    <property type="match status" value="1"/>
</dbReference>
<dbReference type="Pfam" id="PF00128">
    <property type="entry name" value="Alpha-amylase"/>
    <property type="match status" value="1"/>
</dbReference>
<dbReference type="RefSeq" id="WP_080519215.1">
    <property type="nucleotide sequence ID" value="NZ_MPLS01000008.1"/>
</dbReference>
<keyword evidence="3" id="KW-0326">Glycosidase</keyword>
<dbReference type="InterPro" id="IPR017853">
    <property type="entry name" value="GH"/>
</dbReference>
<evidence type="ECO:0000256" key="2">
    <source>
        <dbReference type="ARBA" id="ARBA00022801"/>
    </source>
</evidence>
<protein>
    <submittedName>
        <fullName evidence="5">Glucohydrolase</fullName>
    </submittedName>
</protein>
<dbReference type="Gene3D" id="3.90.400.10">
    <property type="entry name" value="Oligo-1,6-glucosidase, Domain 2"/>
    <property type="match status" value="1"/>
</dbReference>
<evidence type="ECO:0000313" key="6">
    <source>
        <dbReference type="Proteomes" id="UP000192288"/>
    </source>
</evidence>
<accession>A0A1X0VET8</accession>
<dbReference type="InterPro" id="IPR045857">
    <property type="entry name" value="O16G_dom_2"/>
</dbReference>
<proteinExistence type="inferred from homology"/>
<dbReference type="PANTHER" id="PTHR10357">
    <property type="entry name" value="ALPHA-AMYLASE FAMILY MEMBER"/>
    <property type="match status" value="1"/>
</dbReference>
<dbReference type="GO" id="GO:0004556">
    <property type="term" value="F:alpha-amylase activity"/>
    <property type="evidence" value="ECO:0007669"/>
    <property type="project" value="TreeGrafter"/>
</dbReference>
<evidence type="ECO:0000313" key="5">
    <source>
        <dbReference type="EMBL" id="ORI98144.1"/>
    </source>
</evidence>
<feature type="domain" description="Glycosyl hydrolase family 13 catalytic" evidence="4">
    <location>
        <begin position="14"/>
        <end position="425"/>
    </location>
</feature>
<dbReference type="NCBIfam" id="NF008183">
    <property type="entry name" value="PRK10933.1"/>
    <property type="match status" value="1"/>
</dbReference>
<dbReference type="InterPro" id="IPR013780">
    <property type="entry name" value="Glyco_hydro_b"/>
</dbReference>
<evidence type="ECO:0000256" key="3">
    <source>
        <dbReference type="ARBA" id="ARBA00023295"/>
    </source>
</evidence>
<comment type="caution">
    <text evidence="5">The sequence shown here is derived from an EMBL/GenBank/DDBJ whole genome shotgun (WGS) entry which is preliminary data.</text>
</comment>
<dbReference type="Gene3D" id="2.60.40.1180">
    <property type="entry name" value="Golgi alpha-mannosidase II"/>
    <property type="match status" value="1"/>
</dbReference>
<dbReference type="EMBL" id="MPLS01000008">
    <property type="protein sequence ID" value="ORI98144.1"/>
    <property type="molecule type" value="Genomic_DNA"/>
</dbReference>
<sequence>MNQNKWWQKATVYQIYPRSFQDSNGDGVGDIPGIIQRLPYLKELGVQVIWLSPIYQSPNDDNGYDISDYRKILPEFGTMADVDEMITIAHELGLKIMMDLVVNHTSDEHQWFQQSRQSRDNPYRDYYIWRDPVDGHEPNNWLSDFGGSAWAFDEKTKQYYLHLFSKKQPDLNWENPALREAIYETMSWWLNKGIDGFRMDVINLISKQTGLPNDPNVNADNHGSSMTFVANGPKVHQYLQEMNAKVLSRNDIITVGETPRVTTSDAIKYAGFDSHELQMIFQFEHTEIDNSREGLGKWSDERFNLVDLKRILSKWQTALDGKAWNSLYWNNHDRPRVVSRFGDDSEAYRVVSAKMLATTLHFMQGTPYIYQGEEIGMTNVDWPSIQQYQDIDTLNAYQDLVIEQQRVSPEQMMTYVHHSSRDNARTLMQWADSNQAGFTKGKPWLAVNSNYETINVAQALADQQSIFYFYKKIIALRQQMPIITNGHYSVLDIDDTEVYAYKRSGVDSELLIISNFTNQTLTRHYPLNDGANMILSNYGDDKGDTLRPYESKVYFEGT</sequence>
<reference evidence="5 6" key="1">
    <citation type="journal article" date="2017" name="Front. Microbiol.">
        <title>Genomic Characterization of Dairy Associated Leuconostoc Species and Diversity of Leuconostocs in Undefined Mixed Mesophilic Starter Cultures.</title>
        <authorList>
            <person name="Frantzen C.A."/>
            <person name="Kot W."/>
            <person name="Pedersen T.B."/>
            <person name="Ardo Y.M."/>
            <person name="Broadbent J.R."/>
            <person name="Neve H."/>
            <person name="Hansen L.H."/>
            <person name="Dal Bello F."/>
            <person name="Ostlie H.M."/>
            <person name="Kleppen H.P."/>
            <person name="Vogensen F.K."/>
            <person name="Holo H."/>
        </authorList>
    </citation>
    <scope>NUCLEOTIDE SEQUENCE [LARGE SCALE GENOMIC DNA]</scope>
    <source>
        <strain evidence="5 6">LMGCF08</strain>
    </source>
</reference>
<dbReference type="eggNOG" id="COG0366">
    <property type="taxonomic scope" value="Bacteria"/>
</dbReference>
<dbReference type="CDD" id="cd11333">
    <property type="entry name" value="AmyAc_SI_OligoGlu_DGase"/>
    <property type="match status" value="1"/>
</dbReference>
<dbReference type="FunFam" id="3.20.20.80:FF:000064">
    <property type="entry name" value="Oligo-1,6-glucosidase"/>
    <property type="match status" value="2"/>
</dbReference>
<evidence type="ECO:0000256" key="1">
    <source>
        <dbReference type="ARBA" id="ARBA00008061"/>
    </source>
</evidence>
<name>A0A1X0VET8_LEUPS</name>
<dbReference type="SUPFAM" id="SSF51445">
    <property type="entry name" value="(Trans)glycosidases"/>
    <property type="match status" value="1"/>
</dbReference>